<evidence type="ECO:0000313" key="2">
    <source>
        <dbReference type="Proteomes" id="UP000634667"/>
    </source>
</evidence>
<keyword evidence="2" id="KW-1185">Reference proteome</keyword>
<dbReference type="Proteomes" id="UP000634667">
    <property type="component" value="Unassembled WGS sequence"/>
</dbReference>
<gene>
    <name evidence="1" type="ORF">GCM10008111_18500</name>
</gene>
<dbReference type="Pfam" id="PF13444">
    <property type="entry name" value="Acetyltransf_5"/>
    <property type="match status" value="1"/>
</dbReference>
<dbReference type="EMBL" id="BMYR01000007">
    <property type="protein sequence ID" value="GGW62835.1"/>
    <property type="molecule type" value="Genomic_DNA"/>
</dbReference>
<dbReference type="SUPFAM" id="SSF55729">
    <property type="entry name" value="Acyl-CoA N-acyltransferases (Nat)"/>
    <property type="match status" value="1"/>
</dbReference>
<dbReference type="InterPro" id="IPR022484">
    <property type="entry name" value="PEP-CTERM/exosrtase_acylTfrase"/>
</dbReference>
<protein>
    <recommendedName>
        <fullName evidence="3">PEP-CTERM/exosortase system-associated acyltransferase</fullName>
    </recommendedName>
</protein>
<reference evidence="2" key="1">
    <citation type="journal article" date="2019" name="Int. J. Syst. Evol. Microbiol.">
        <title>The Global Catalogue of Microorganisms (GCM) 10K type strain sequencing project: providing services to taxonomists for standard genome sequencing and annotation.</title>
        <authorList>
            <consortium name="The Broad Institute Genomics Platform"/>
            <consortium name="The Broad Institute Genome Sequencing Center for Infectious Disease"/>
            <person name="Wu L."/>
            <person name="Ma J."/>
        </authorList>
    </citation>
    <scope>NUCLEOTIDE SEQUENCE [LARGE SCALE GENOMIC DNA]</scope>
    <source>
        <strain evidence="2">KCTC 23723</strain>
    </source>
</reference>
<evidence type="ECO:0000313" key="1">
    <source>
        <dbReference type="EMBL" id="GGW62835.1"/>
    </source>
</evidence>
<evidence type="ECO:0008006" key="3">
    <source>
        <dbReference type="Google" id="ProtNLM"/>
    </source>
</evidence>
<proteinExistence type="predicted"/>
<dbReference type="Gene3D" id="3.40.630.30">
    <property type="match status" value="1"/>
</dbReference>
<name>A0ABQ2WMG7_9ALTE</name>
<accession>A0ABQ2WMG7</accession>
<sequence length="285" mass="32052">MKKISQFANAPVIGGVVKKAMSAVASKDARNISEHFSKFLMPTIANTDALRDEVYKLRYQVYCEELSFEEPNATHQEKDGFDAHSIHCFVRHLNSGNLAGTVRLIYSKSAQQLLPIEEFCSHAITDKQIYPGRFERNEICEISRLAVPAAFRKRSIDKFAGAATGAIDPNTFSATELRCFPYIAICLYMSAVAMSFKTKRYYGFVMMEPRLAKSLSYVGIKFHQLGDPVDYHGQRAAYFIDSRELRANLSGGYQSLLQSVEHELFGNLALETDVKPDEFSLGWSV</sequence>
<dbReference type="RefSeq" id="WP_189482792.1">
    <property type="nucleotide sequence ID" value="NZ_BMYR01000007.1"/>
</dbReference>
<dbReference type="InterPro" id="IPR016181">
    <property type="entry name" value="Acyl_CoA_acyltransferase"/>
</dbReference>
<dbReference type="NCBIfam" id="TIGR03694">
    <property type="entry name" value="exosort_acyl"/>
    <property type="match status" value="1"/>
</dbReference>
<comment type="caution">
    <text evidence="1">The sequence shown here is derived from an EMBL/GenBank/DDBJ whole genome shotgun (WGS) entry which is preliminary data.</text>
</comment>
<organism evidence="1 2">
    <name type="scientific">Alishewanella tabrizica</name>
    <dbReference type="NCBI Taxonomy" id="671278"/>
    <lineage>
        <taxon>Bacteria</taxon>
        <taxon>Pseudomonadati</taxon>
        <taxon>Pseudomonadota</taxon>
        <taxon>Gammaproteobacteria</taxon>
        <taxon>Alteromonadales</taxon>
        <taxon>Alteromonadaceae</taxon>
        <taxon>Alishewanella</taxon>
    </lineage>
</organism>